<dbReference type="Proteomes" id="UP000663860">
    <property type="component" value="Unassembled WGS sequence"/>
</dbReference>
<dbReference type="EMBL" id="CAJNOE010000058">
    <property type="protein sequence ID" value="CAF0831211.1"/>
    <property type="molecule type" value="Genomic_DNA"/>
</dbReference>
<protein>
    <submittedName>
        <fullName evidence="1">Uncharacterized protein</fullName>
    </submittedName>
</protein>
<evidence type="ECO:0000313" key="2">
    <source>
        <dbReference type="EMBL" id="CAF3554059.1"/>
    </source>
</evidence>
<accession>A0A813UL53</accession>
<gene>
    <name evidence="1" type="ORF">IZO911_LOCUS8538</name>
    <name evidence="2" type="ORF">KXQ929_LOCUS2798</name>
</gene>
<dbReference type="AlphaFoldDB" id="A0A813UL53"/>
<name>A0A813UL53_9BILA</name>
<comment type="caution">
    <text evidence="1">The sequence shown here is derived from an EMBL/GenBank/DDBJ whole genome shotgun (WGS) entry which is preliminary data.</text>
</comment>
<organism evidence="1 3">
    <name type="scientific">Adineta steineri</name>
    <dbReference type="NCBI Taxonomy" id="433720"/>
    <lineage>
        <taxon>Eukaryota</taxon>
        <taxon>Metazoa</taxon>
        <taxon>Spiralia</taxon>
        <taxon>Gnathifera</taxon>
        <taxon>Rotifera</taxon>
        <taxon>Eurotatoria</taxon>
        <taxon>Bdelloidea</taxon>
        <taxon>Adinetida</taxon>
        <taxon>Adinetidae</taxon>
        <taxon>Adineta</taxon>
    </lineage>
</organism>
<reference evidence="1" key="1">
    <citation type="submission" date="2021-02" db="EMBL/GenBank/DDBJ databases">
        <authorList>
            <person name="Nowell W R."/>
        </authorList>
    </citation>
    <scope>NUCLEOTIDE SEQUENCE</scope>
</reference>
<sequence length="393" mass="44808">MLATPSNQWLDDDYSYFLSNIHNTNNNSLKPTALTRLKTKTTHDNSTRMKHRKYSDSTLHPISTNINETFPQKQTEFQSHLTNSPYDEKIWSYNANMKQRLSLKIWLPTPCLDNDDGNINQTETSEVDTNEKNSESVSSIKNHRSIATESIMNIKSKILDNLYAKPVTISHADHNINPSDKQLRSNEHTTIVKFDDNGRINNIQHTRTPRQSISKINERPTSVKTLPMTTKSINLNYEIRPTTTYNNSSRTNPFIQKKTNSAFTNDNLYQVRLPLVLGSATLGPSNYQTIPVKQLLNTPQTYSTNTKSSERCLTSHRQIRTLCLANQYQSNSSIWPPTRSSNFTEKKTNDTLNSLQRTKTLDVISNISKVTKLPSYTLIQSNIPSSASHRISE</sequence>
<proteinExistence type="predicted"/>
<evidence type="ECO:0000313" key="3">
    <source>
        <dbReference type="Proteomes" id="UP000663860"/>
    </source>
</evidence>
<dbReference type="EMBL" id="CAJOBB010000086">
    <property type="protein sequence ID" value="CAF3554059.1"/>
    <property type="molecule type" value="Genomic_DNA"/>
</dbReference>
<dbReference type="Proteomes" id="UP000663868">
    <property type="component" value="Unassembled WGS sequence"/>
</dbReference>
<evidence type="ECO:0000313" key="1">
    <source>
        <dbReference type="EMBL" id="CAF0831211.1"/>
    </source>
</evidence>